<reference evidence="2" key="1">
    <citation type="journal article" date="2015" name="Nature">
        <title>Complex archaea that bridge the gap between prokaryotes and eukaryotes.</title>
        <authorList>
            <person name="Spang A."/>
            <person name="Saw J.H."/>
            <person name="Jorgensen S.L."/>
            <person name="Zaremba-Niedzwiedzka K."/>
            <person name="Martijn J."/>
            <person name="Lind A.E."/>
            <person name="van Eijk R."/>
            <person name="Schleper C."/>
            <person name="Guy L."/>
            <person name="Ettema T.J."/>
        </authorList>
    </citation>
    <scope>NUCLEOTIDE SEQUENCE</scope>
</reference>
<keyword evidence="1" id="KW-0812">Transmembrane</keyword>
<protein>
    <submittedName>
        <fullName evidence="2">Uncharacterized protein</fullName>
    </submittedName>
</protein>
<dbReference type="EMBL" id="LAZR01024157">
    <property type="protein sequence ID" value="KKL76099.1"/>
    <property type="molecule type" value="Genomic_DNA"/>
</dbReference>
<feature type="transmembrane region" description="Helical" evidence="1">
    <location>
        <begin position="129"/>
        <end position="146"/>
    </location>
</feature>
<comment type="caution">
    <text evidence="2">The sequence shown here is derived from an EMBL/GenBank/DDBJ whole genome shotgun (WGS) entry which is preliminary data.</text>
</comment>
<keyword evidence="1" id="KW-1133">Transmembrane helix</keyword>
<organism evidence="2">
    <name type="scientific">marine sediment metagenome</name>
    <dbReference type="NCBI Taxonomy" id="412755"/>
    <lineage>
        <taxon>unclassified sequences</taxon>
        <taxon>metagenomes</taxon>
        <taxon>ecological metagenomes</taxon>
    </lineage>
</organism>
<gene>
    <name evidence="2" type="ORF">LCGC14_2048260</name>
</gene>
<dbReference type="AlphaFoldDB" id="A0A0F9EPW7"/>
<feature type="transmembrane region" description="Helical" evidence="1">
    <location>
        <begin position="56"/>
        <end position="77"/>
    </location>
</feature>
<evidence type="ECO:0000256" key="1">
    <source>
        <dbReference type="SAM" id="Phobius"/>
    </source>
</evidence>
<sequence length="244" mass="29106">MFKFNYGEYILQQLITTDFIQLKLAHILISLVVNFINMHIVTLLCMIISVNVYIDFFLQIGISVTMALKIGHIYNFVERYEAEFYTFTQYLINNYSIDNYRYWKRLFVMTACVYACLVLLLVQLTNQLVFFYIIQYVICFLIIEQFEQQRIQKWIREYQRRPIAKRLINDPASDFLINSYMSPHSKVLRPKRSAPRHEKPIVRVQEPSKFYLIAKQCSGSITAPNQLKVRQDQKKSALRKRTKL</sequence>
<proteinExistence type="predicted"/>
<evidence type="ECO:0000313" key="2">
    <source>
        <dbReference type="EMBL" id="KKL76099.1"/>
    </source>
</evidence>
<name>A0A0F9EPW7_9ZZZZ</name>
<keyword evidence="1" id="KW-0472">Membrane</keyword>
<feature type="transmembrane region" description="Helical" evidence="1">
    <location>
        <begin position="106"/>
        <end position="123"/>
    </location>
</feature>
<feature type="transmembrane region" description="Helical" evidence="1">
    <location>
        <begin position="27"/>
        <end position="50"/>
    </location>
</feature>
<accession>A0A0F9EPW7</accession>